<dbReference type="InterPro" id="IPR020849">
    <property type="entry name" value="Small_GTPase_Ras-type"/>
</dbReference>
<evidence type="ECO:0000313" key="3">
    <source>
        <dbReference type="Proteomes" id="UP000036681"/>
    </source>
</evidence>
<dbReference type="PROSITE" id="PS51421">
    <property type="entry name" value="RAS"/>
    <property type="match status" value="1"/>
</dbReference>
<dbReference type="InterPro" id="IPR001806">
    <property type="entry name" value="Small_GTPase"/>
</dbReference>
<evidence type="ECO:0000256" key="1">
    <source>
        <dbReference type="ARBA" id="ARBA00022741"/>
    </source>
</evidence>
<dbReference type="GO" id="GO:0016020">
    <property type="term" value="C:membrane"/>
    <property type="evidence" value="ECO:0007669"/>
    <property type="project" value="InterPro"/>
</dbReference>
<name>A0A0M3IS45_ASCLU</name>
<dbReference type="Proteomes" id="UP000036681">
    <property type="component" value="Unplaced"/>
</dbReference>
<dbReference type="GO" id="GO:0005525">
    <property type="term" value="F:GTP binding"/>
    <property type="evidence" value="ECO:0007669"/>
    <property type="project" value="UniProtKB-KW"/>
</dbReference>
<accession>A0A0M3IS45</accession>
<proteinExistence type="predicted"/>
<dbReference type="PANTHER" id="PTHR24070">
    <property type="entry name" value="RAS, DI-RAS, AND RHEB FAMILY MEMBERS OF SMALL GTPASE SUPERFAMILY"/>
    <property type="match status" value="1"/>
</dbReference>
<reference evidence="4" key="1">
    <citation type="submission" date="2017-02" db="UniProtKB">
        <authorList>
            <consortium name="WormBaseParasite"/>
        </authorList>
    </citation>
    <scope>IDENTIFICATION</scope>
</reference>
<evidence type="ECO:0000256" key="2">
    <source>
        <dbReference type="ARBA" id="ARBA00023134"/>
    </source>
</evidence>
<sequence length="78" mass="8808">MLVGNKKDEEQRREIGSEVGEKLASKWGTGFIETSAKNNENVTELFQRLLAMEKKRTLALTMNEESGKNSSKKKCSLM</sequence>
<dbReference type="WBParaSite" id="ALUE_0002157301-mRNA-1">
    <property type="protein sequence ID" value="ALUE_0002157301-mRNA-1"/>
    <property type="gene ID" value="ALUE_0002157301"/>
</dbReference>
<dbReference type="PROSITE" id="PS51419">
    <property type="entry name" value="RAB"/>
    <property type="match status" value="1"/>
</dbReference>
<keyword evidence="2" id="KW-0342">GTP-binding</keyword>
<dbReference type="Pfam" id="PF00071">
    <property type="entry name" value="Ras"/>
    <property type="match status" value="1"/>
</dbReference>
<dbReference type="GO" id="GO:0007165">
    <property type="term" value="P:signal transduction"/>
    <property type="evidence" value="ECO:0007669"/>
    <property type="project" value="InterPro"/>
</dbReference>
<keyword evidence="3" id="KW-1185">Reference proteome</keyword>
<keyword evidence="1" id="KW-0547">Nucleotide-binding</keyword>
<dbReference type="InterPro" id="IPR027417">
    <property type="entry name" value="P-loop_NTPase"/>
</dbReference>
<dbReference type="Gene3D" id="3.40.50.300">
    <property type="entry name" value="P-loop containing nucleotide triphosphate hydrolases"/>
    <property type="match status" value="1"/>
</dbReference>
<dbReference type="GO" id="GO:0003924">
    <property type="term" value="F:GTPase activity"/>
    <property type="evidence" value="ECO:0007669"/>
    <property type="project" value="InterPro"/>
</dbReference>
<protein>
    <submittedName>
        <fullName evidence="4">Small monomeric GTPase</fullName>
    </submittedName>
</protein>
<organism evidence="3 4">
    <name type="scientific">Ascaris lumbricoides</name>
    <name type="common">Giant roundworm</name>
    <dbReference type="NCBI Taxonomy" id="6252"/>
    <lineage>
        <taxon>Eukaryota</taxon>
        <taxon>Metazoa</taxon>
        <taxon>Ecdysozoa</taxon>
        <taxon>Nematoda</taxon>
        <taxon>Chromadorea</taxon>
        <taxon>Rhabditida</taxon>
        <taxon>Spirurina</taxon>
        <taxon>Ascaridomorpha</taxon>
        <taxon>Ascaridoidea</taxon>
        <taxon>Ascarididae</taxon>
        <taxon>Ascaris</taxon>
    </lineage>
</organism>
<evidence type="ECO:0000313" key="4">
    <source>
        <dbReference type="WBParaSite" id="ALUE_0002157301-mRNA-1"/>
    </source>
</evidence>
<dbReference type="SUPFAM" id="SSF52540">
    <property type="entry name" value="P-loop containing nucleoside triphosphate hydrolases"/>
    <property type="match status" value="1"/>
</dbReference>
<dbReference type="AlphaFoldDB" id="A0A0M3IS45"/>